<proteinExistence type="predicted"/>
<dbReference type="SMART" id="SM00671">
    <property type="entry name" value="SEL1"/>
    <property type="match status" value="1"/>
</dbReference>
<dbReference type="EMBL" id="CAJNOT010000001">
    <property type="protein sequence ID" value="CAF0756215.1"/>
    <property type="molecule type" value="Genomic_DNA"/>
</dbReference>
<comment type="caution">
    <text evidence="1">The sequence shown here is derived from an EMBL/GenBank/DDBJ whole genome shotgun (WGS) entry which is preliminary data.</text>
</comment>
<dbReference type="InterPro" id="IPR006597">
    <property type="entry name" value="Sel1-like"/>
</dbReference>
<dbReference type="EMBL" id="CAJOBD010000006">
    <property type="protein sequence ID" value="CAF3528842.1"/>
    <property type="molecule type" value="Genomic_DNA"/>
</dbReference>
<dbReference type="AlphaFoldDB" id="A0A813PVU6"/>
<evidence type="ECO:0000313" key="3">
    <source>
        <dbReference type="Proteomes" id="UP000663864"/>
    </source>
</evidence>
<dbReference type="Proteomes" id="UP000663836">
    <property type="component" value="Unassembled WGS sequence"/>
</dbReference>
<dbReference type="InterPro" id="IPR052748">
    <property type="entry name" value="ISR_Activator"/>
</dbReference>
<dbReference type="PANTHER" id="PTHR45011:SF1">
    <property type="entry name" value="DAP3-BINDING CELL DEATH ENHANCER 1"/>
    <property type="match status" value="1"/>
</dbReference>
<evidence type="ECO:0000313" key="1">
    <source>
        <dbReference type="EMBL" id="CAF0756215.1"/>
    </source>
</evidence>
<dbReference type="Proteomes" id="UP000663864">
    <property type="component" value="Unassembled WGS sequence"/>
</dbReference>
<name>A0A813PVU6_9BILA</name>
<reference evidence="1" key="1">
    <citation type="submission" date="2021-02" db="EMBL/GenBank/DDBJ databases">
        <authorList>
            <person name="Nowell W R."/>
        </authorList>
    </citation>
    <scope>NUCLEOTIDE SEQUENCE</scope>
</reference>
<dbReference type="PANTHER" id="PTHR45011">
    <property type="entry name" value="DAP3-BINDING CELL DEATH ENHANCER 1"/>
    <property type="match status" value="1"/>
</dbReference>
<protein>
    <submittedName>
        <fullName evidence="1">Uncharacterized protein</fullName>
    </submittedName>
</protein>
<dbReference type="InterPro" id="IPR011990">
    <property type="entry name" value="TPR-like_helical_dom_sf"/>
</dbReference>
<gene>
    <name evidence="2" type="ORF">JBS370_LOCUS265</name>
    <name evidence="1" type="ORF">ZHD862_LOCUS91</name>
</gene>
<evidence type="ECO:0000313" key="2">
    <source>
        <dbReference type="EMBL" id="CAF3528842.1"/>
    </source>
</evidence>
<dbReference type="Pfam" id="PF08238">
    <property type="entry name" value="Sel1"/>
    <property type="match status" value="1"/>
</dbReference>
<organism evidence="1 3">
    <name type="scientific">Rotaria sordida</name>
    <dbReference type="NCBI Taxonomy" id="392033"/>
    <lineage>
        <taxon>Eukaryota</taxon>
        <taxon>Metazoa</taxon>
        <taxon>Spiralia</taxon>
        <taxon>Gnathifera</taxon>
        <taxon>Rotifera</taxon>
        <taxon>Eurotatoria</taxon>
        <taxon>Bdelloidea</taxon>
        <taxon>Philodinida</taxon>
        <taxon>Philodinidae</taxon>
        <taxon>Rotaria</taxon>
    </lineage>
</organism>
<sequence length="283" mass="32078">MWRLANCVYRVFRNAATHYCAQDVLIPITTICSTDDDSNLKREEKRSIVNKCDIHQILKNNQLSFENIEKLQDQLIKFSVQLSTQKLNGIKQIEAVKPERVVKEVQSIPPPQEKEDTLDSLLQADEACMKTLNNLSNLHEETMSIINLQLAIDALESGNLKFGIETLQTIAKTGTNAAALYNLGICYERGIGVEQDRAKACDYYRQAASLGHINAQFNLTLLSNHIDIDDNEDEIIEETISEKSSPSLRDIFSRFSLSNNYKEDYSFNDDQYDLTTKTIACLS</sequence>
<dbReference type="SUPFAM" id="SSF81901">
    <property type="entry name" value="HCP-like"/>
    <property type="match status" value="1"/>
</dbReference>
<dbReference type="Gene3D" id="1.25.40.10">
    <property type="entry name" value="Tetratricopeptide repeat domain"/>
    <property type="match status" value="1"/>
</dbReference>
<accession>A0A813PVU6</accession>